<gene>
    <name evidence="1" type="ORF">PCON_13535</name>
</gene>
<dbReference type="Proteomes" id="UP000018144">
    <property type="component" value="Unassembled WGS sequence"/>
</dbReference>
<name>U4LKQ5_PYROM</name>
<dbReference type="AlphaFoldDB" id="U4LKQ5"/>
<evidence type="ECO:0000313" key="2">
    <source>
        <dbReference type="Proteomes" id="UP000018144"/>
    </source>
</evidence>
<reference evidence="1 2" key="1">
    <citation type="journal article" date="2013" name="PLoS Genet.">
        <title>The genome and development-dependent transcriptomes of Pyronema confluens: a window into fungal evolution.</title>
        <authorList>
            <person name="Traeger S."/>
            <person name="Altegoer F."/>
            <person name="Freitag M."/>
            <person name="Gabaldon T."/>
            <person name="Kempken F."/>
            <person name="Kumar A."/>
            <person name="Marcet-Houben M."/>
            <person name="Poggeler S."/>
            <person name="Stajich J.E."/>
            <person name="Nowrousian M."/>
        </authorList>
    </citation>
    <scope>NUCLEOTIDE SEQUENCE [LARGE SCALE GENOMIC DNA]</scope>
    <source>
        <strain evidence="2">CBS 100304</strain>
        <tissue evidence="1">Vegetative mycelium</tissue>
    </source>
</reference>
<organism evidence="1 2">
    <name type="scientific">Pyronema omphalodes (strain CBS 100304)</name>
    <name type="common">Pyronema confluens</name>
    <dbReference type="NCBI Taxonomy" id="1076935"/>
    <lineage>
        <taxon>Eukaryota</taxon>
        <taxon>Fungi</taxon>
        <taxon>Dikarya</taxon>
        <taxon>Ascomycota</taxon>
        <taxon>Pezizomycotina</taxon>
        <taxon>Pezizomycetes</taxon>
        <taxon>Pezizales</taxon>
        <taxon>Pyronemataceae</taxon>
        <taxon>Pyronema</taxon>
    </lineage>
</organism>
<proteinExistence type="predicted"/>
<keyword evidence="2" id="KW-1185">Reference proteome</keyword>
<dbReference type="EMBL" id="HF935906">
    <property type="protein sequence ID" value="CCX32684.1"/>
    <property type="molecule type" value="Genomic_DNA"/>
</dbReference>
<accession>U4LKQ5</accession>
<protein>
    <submittedName>
        <fullName evidence="1">Uncharacterized protein</fullName>
    </submittedName>
</protein>
<sequence>MLDRITTWVLSREQEMDTGYMEMSVAQWTMILGSKSRSPAQGPTISTTASSGHTLPQYSDVQQLLQGPTGCPALSVPAADNYRTEHPGAIKQVSHGHLGYGHSHEYQSLVLQIPELSKIAITPGERADPVSGYSMVIPSLDEVQYGLEHAYRHTLRSGVIL</sequence>
<evidence type="ECO:0000313" key="1">
    <source>
        <dbReference type="EMBL" id="CCX32684.1"/>
    </source>
</evidence>